<sequence length="263" mass="28365">MNKCDLLPVLIIALAHVTSALNASYWHSYPYLGVPSNGARSPCSFLNTLSNHGIIPNSGHGISFRQLYSPFHEAGLDNTTSKLLIMDALSRFGTLGSDGILRFDLTDLNTHASGANRSFAEEHDASLTRNDAFWGDAVTVQPANVNNFLSFSKDGKTMGMYEFAVGLKNARMASAVSNPTFLFNYDLAAAFDSFSHAALVLTVFGGAATNDPRVSIDVLKSFLLEERIPMNWTPSQTAVTSALVNYVASNVSITSQSLFPEGI</sequence>
<dbReference type="AlphaFoldDB" id="A0A1Y2BZB7"/>
<name>A0A1Y2BZB7_9FUNG</name>
<evidence type="ECO:0000313" key="11">
    <source>
        <dbReference type="Proteomes" id="UP000193642"/>
    </source>
</evidence>
<dbReference type="InterPro" id="IPR036851">
    <property type="entry name" value="Chloroperoxidase-like_sf"/>
</dbReference>
<evidence type="ECO:0000256" key="8">
    <source>
        <dbReference type="SAM" id="SignalP"/>
    </source>
</evidence>
<dbReference type="Pfam" id="PF01328">
    <property type="entry name" value="Peroxidase_2"/>
    <property type="match status" value="1"/>
</dbReference>
<keyword evidence="8" id="KW-0732">Signal</keyword>
<keyword evidence="3" id="KW-0349">Heme</keyword>
<evidence type="ECO:0000259" key="9">
    <source>
        <dbReference type="PROSITE" id="PS51405"/>
    </source>
</evidence>
<dbReference type="GO" id="GO:0046872">
    <property type="term" value="F:metal ion binding"/>
    <property type="evidence" value="ECO:0007669"/>
    <property type="project" value="UniProtKB-KW"/>
</dbReference>
<protein>
    <submittedName>
        <fullName evidence="10">Cloroperoxidase</fullName>
    </submittedName>
</protein>
<dbReference type="Proteomes" id="UP000193642">
    <property type="component" value="Unassembled WGS sequence"/>
</dbReference>
<keyword evidence="2 10" id="KW-0575">Peroxidase</keyword>
<dbReference type="EMBL" id="MCGO01000036">
    <property type="protein sequence ID" value="ORY40122.1"/>
    <property type="molecule type" value="Genomic_DNA"/>
</dbReference>
<keyword evidence="5" id="KW-0560">Oxidoreductase</keyword>
<evidence type="ECO:0000256" key="7">
    <source>
        <dbReference type="ARBA" id="ARBA00025795"/>
    </source>
</evidence>
<keyword evidence="4" id="KW-0479">Metal-binding</keyword>
<evidence type="ECO:0000256" key="3">
    <source>
        <dbReference type="ARBA" id="ARBA00022617"/>
    </source>
</evidence>
<evidence type="ECO:0000256" key="1">
    <source>
        <dbReference type="ARBA" id="ARBA00001970"/>
    </source>
</evidence>
<feature type="chain" id="PRO_5013254409" evidence="8">
    <location>
        <begin position="21"/>
        <end position="263"/>
    </location>
</feature>
<proteinExistence type="inferred from homology"/>
<dbReference type="STRING" id="329046.A0A1Y2BZB7"/>
<gene>
    <name evidence="10" type="ORF">BCR33DRAFT_852869</name>
</gene>
<evidence type="ECO:0000256" key="2">
    <source>
        <dbReference type="ARBA" id="ARBA00022559"/>
    </source>
</evidence>
<dbReference type="PANTHER" id="PTHR33577:SF18">
    <property type="entry name" value="HEME HALOPEROXIDASE FAMILY PROFILE DOMAIN-CONTAINING PROTEIN"/>
    <property type="match status" value="1"/>
</dbReference>
<feature type="signal peptide" evidence="8">
    <location>
        <begin position="1"/>
        <end position="20"/>
    </location>
</feature>
<dbReference type="InterPro" id="IPR000028">
    <property type="entry name" value="Chloroperoxidase"/>
</dbReference>
<evidence type="ECO:0000256" key="4">
    <source>
        <dbReference type="ARBA" id="ARBA00022723"/>
    </source>
</evidence>
<feature type="domain" description="Heme haloperoxidase family profile" evidence="9">
    <location>
        <begin position="22"/>
        <end position="249"/>
    </location>
</feature>
<dbReference type="GO" id="GO:0004601">
    <property type="term" value="F:peroxidase activity"/>
    <property type="evidence" value="ECO:0007669"/>
    <property type="project" value="UniProtKB-KW"/>
</dbReference>
<dbReference type="PROSITE" id="PS51405">
    <property type="entry name" value="HEME_HALOPEROXIDASE"/>
    <property type="match status" value="1"/>
</dbReference>
<comment type="similarity">
    <text evidence="7">Belongs to the chloroperoxidase family.</text>
</comment>
<organism evidence="10 11">
    <name type="scientific">Rhizoclosmatium globosum</name>
    <dbReference type="NCBI Taxonomy" id="329046"/>
    <lineage>
        <taxon>Eukaryota</taxon>
        <taxon>Fungi</taxon>
        <taxon>Fungi incertae sedis</taxon>
        <taxon>Chytridiomycota</taxon>
        <taxon>Chytridiomycota incertae sedis</taxon>
        <taxon>Chytridiomycetes</taxon>
        <taxon>Chytridiales</taxon>
        <taxon>Chytriomycetaceae</taxon>
        <taxon>Rhizoclosmatium</taxon>
    </lineage>
</organism>
<evidence type="ECO:0000256" key="6">
    <source>
        <dbReference type="ARBA" id="ARBA00023004"/>
    </source>
</evidence>
<dbReference type="PANTHER" id="PTHR33577">
    <property type="entry name" value="STERIGMATOCYSTIN BIOSYNTHESIS PEROXIDASE STCC-RELATED"/>
    <property type="match status" value="1"/>
</dbReference>
<reference evidence="10 11" key="1">
    <citation type="submission" date="2016-07" db="EMBL/GenBank/DDBJ databases">
        <title>Pervasive Adenine N6-methylation of Active Genes in Fungi.</title>
        <authorList>
            <consortium name="DOE Joint Genome Institute"/>
            <person name="Mondo S.J."/>
            <person name="Dannebaum R.O."/>
            <person name="Kuo R.C."/>
            <person name="Labutti K."/>
            <person name="Haridas S."/>
            <person name="Kuo A."/>
            <person name="Salamov A."/>
            <person name="Ahrendt S.R."/>
            <person name="Lipzen A."/>
            <person name="Sullivan W."/>
            <person name="Andreopoulos W.B."/>
            <person name="Clum A."/>
            <person name="Lindquist E."/>
            <person name="Daum C."/>
            <person name="Ramamoorthy G.K."/>
            <person name="Gryganskyi A."/>
            <person name="Culley D."/>
            <person name="Magnuson J.K."/>
            <person name="James T.Y."/>
            <person name="O'Malley M.A."/>
            <person name="Stajich J.E."/>
            <person name="Spatafora J.W."/>
            <person name="Visel A."/>
            <person name="Grigoriev I.V."/>
        </authorList>
    </citation>
    <scope>NUCLEOTIDE SEQUENCE [LARGE SCALE GENOMIC DNA]</scope>
    <source>
        <strain evidence="10 11">JEL800</strain>
    </source>
</reference>
<comment type="cofactor">
    <cofactor evidence="1">
        <name>heme b</name>
        <dbReference type="ChEBI" id="CHEBI:60344"/>
    </cofactor>
</comment>
<accession>A0A1Y2BZB7</accession>
<keyword evidence="6" id="KW-0408">Iron</keyword>
<dbReference type="SUPFAM" id="SSF47571">
    <property type="entry name" value="Cloroperoxidase"/>
    <property type="match status" value="1"/>
</dbReference>
<comment type="caution">
    <text evidence="10">The sequence shown here is derived from an EMBL/GenBank/DDBJ whole genome shotgun (WGS) entry which is preliminary data.</text>
</comment>
<dbReference type="OrthoDB" id="407298at2759"/>
<evidence type="ECO:0000313" key="10">
    <source>
        <dbReference type="EMBL" id="ORY40122.1"/>
    </source>
</evidence>
<evidence type="ECO:0000256" key="5">
    <source>
        <dbReference type="ARBA" id="ARBA00023002"/>
    </source>
</evidence>
<dbReference type="Gene3D" id="1.10.489.10">
    <property type="entry name" value="Chloroperoxidase-like"/>
    <property type="match status" value="1"/>
</dbReference>
<keyword evidence="11" id="KW-1185">Reference proteome</keyword>